<dbReference type="KEGG" id="pvo:PVOR_26910"/>
<dbReference type="Proteomes" id="UP000003094">
    <property type="component" value="Unassembled WGS sequence"/>
</dbReference>
<evidence type="ECO:0000313" key="1">
    <source>
        <dbReference type="EMBL" id="EFU38944.1"/>
    </source>
</evidence>
<dbReference type="AlphaFoldDB" id="A0A2R9SNK2"/>
<evidence type="ECO:0000313" key="2">
    <source>
        <dbReference type="Proteomes" id="UP000003094"/>
    </source>
</evidence>
<protein>
    <submittedName>
        <fullName evidence="1">Uncharacterized protein</fullName>
    </submittedName>
</protein>
<sequence length="34" mass="3894">MLADVFDFRAREIAEFLSMTEGAEDTNMEKTILV</sequence>
<reference evidence="1 2" key="1">
    <citation type="journal article" date="2010" name="BMC Genomics">
        <title>Genome sequence of the pattern forming Paenibacillus vortex bacterium reveals potential for thriving in complex environments.</title>
        <authorList>
            <person name="Sirota-Madi A."/>
            <person name="Olender T."/>
            <person name="Helman Y."/>
            <person name="Ingham C."/>
            <person name="Brainis I."/>
            <person name="Roth D."/>
            <person name="Hagi E."/>
            <person name="Brodsky L."/>
            <person name="Leshkowitz D."/>
            <person name="Galatenko V."/>
            <person name="Nikolaev V."/>
            <person name="Mugasimangalam R.C."/>
            <person name="Bransburg-Zabary S."/>
            <person name="Gutnick D.L."/>
            <person name="Lancet D."/>
            <person name="Ben-Jacob E."/>
        </authorList>
    </citation>
    <scope>NUCLEOTIDE SEQUENCE [LARGE SCALE GENOMIC DNA]</scope>
    <source>
        <strain evidence="1 2">V453</strain>
    </source>
</reference>
<accession>A0A2R9SNK2</accession>
<gene>
    <name evidence="1" type="ORF">PVOR_26910</name>
</gene>
<proteinExistence type="predicted"/>
<name>A0A2R9SNK2_9BACL</name>
<dbReference type="EMBL" id="ADHJ01000044">
    <property type="protein sequence ID" value="EFU38944.1"/>
    <property type="molecule type" value="Genomic_DNA"/>
</dbReference>
<keyword evidence="2" id="KW-1185">Reference proteome</keyword>
<organism evidence="1 2">
    <name type="scientific">Paenibacillus vortex V453</name>
    <dbReference type="NCBI Taxonomy" id="715225"/>
    <lineage>
        <taxon>Bacteria</taxon>
        <taxon>Bacillati</taxon>
        <taxon>Bacillota</taxon>
        <taxon>Bacilli</taxon>
        <taxon>Bacillales</taxon>
        <taxon>Paenibacillaceae</taxon>
        <taxon>Paenibacillus</taxon>
    </lineage>
</organism>
<comment type="caution">
    <text evidence="1">The sequence shown here is derived from an EMBL/GenBank/DDBJ whole genome shotgun (WGS) entry which is preliminary data.</text>
</comment>